<dbReference type="Proteomes" id="UP000611945">
    <property type="component" value="Unassembled WGS sequence"/>
</dbReference>
<organism evidence="3 4">
    <name type="scientific">Serpens gallinarum</name>
    <dbReference type="NCBI Taxonomy" id="2763075"/>
    <lineage>
        <taxon>Bacteria</taxon>
        <taxon>Pseudomonadati</taxon>
        <taxon>Pseudomonadota</taxon>
        <taxon>Gammaproteobacteria</taxon>
        <taxon>Pseudomonadales</taxon>
        <taxon>Pseudomonadaceae</taxon>
        <taxon>Pseudomonas</taxon>
    </lineage>
</organism>
<dbReference type="NCBIfam" id="NF040713">
    <property type="entry name" value="ZapE"/>
    <property type="match status" value="1"/>
</dbReference>
<dbReference type="RefSeq" id="WP_251835988.1">
    <property type="nucleotide sequence ID" value="NZ_JACSQG010000003.1"/>
</dbReference>
<gene>
    <name evidence="3" type="ORF">H9642_08445</name>
</gene>
<dbReference type="SUPFAM" id="SSF52540">
    <property type="entry name" value="P-loop containing nucleoside triphosphate hydrolases"/>
    <property type="match status" value="1"/>
</dbReference>
<keyword evidence="3" id="KW-0131">Cell cycle</keyword>
<dbReference type="InterPro" id="IPR005654">
    <property type="entry name" value="ATPase_AFG1-like"/>
</dbReference>
<dbReference type="Pfam" id="PF03969">
    <property type="entry name" value="AFG1_ATPase"/>
    <property type="match status" value="2"/>
</dbReference>
<keyword evidence="4" id="KW-1185">Reference proteome</keyword>
<dbReference type="PANTHER" id="PTHR12169:SF6">
    <property type="entry name" value="AFG1-LIKE ATPASE"/>
    <property type="match status" value="1"/>
</dbReference>
<proteinExistence type="predicted"/>
<dbReference type="PANTHER" id="PTHR12169">
    <property type="entry name" value="ATPASE N2B"/>
    <property type="match status" value="1"/>
</dbReference>
<protein>
    <submittedName>
        <fullName evidence="3">Cell division protein ZapE</fullName>
    </submittedName>
</protein>
<keyword evidence="3" id="KW-0132">Cell division</keyword>
<dbReference type="GO" id="GO:0051301">
    <property type="term" value="P:cell division"/>
    <property type="evidence" value="ECO:0007669"/>
    <property type="project" value="UniProtKB-KW"/>
</dbReference>
<dbReference type="EMBL" id="JACSQG010000003">
    <property type="protein sequence ID" value="MBD7977219.1"/>
    <property type="molecule type" value="Genomic_DNA"/>
</dbReference>
<evidence type="ECO:0000256" key="2">
    <source>
        <dbReference type="ARBA" id="ARBA00022840"/>
    </source>
</evidence>
<keyword evidence="1" id="KW-0547">Nucleotide-binding</keyword>
<evidence type="ECO:0000313" key="3">
    <source>
        <dbReference type="EMBL" id="MBD7977219.1"/>
    </source>
</evidence>
<sequence>MTDVPTPLMLYRQAIEQHGFHSDPAQWHAAQSLDDCHRTLHSQSEKPQTIAGIYLWGPVGRGKTWLMDSFYRSLRVPARRQHFHHFMRWVHQRLFQLTGTPDPLQALARELSEEVRVLCFDELFVSDIADAMLLGRLLRVMFEEGVVLVATSNQPPHQLYAEGYNRERFLPAVEAIDRHMQIVSVDGGQDHRLHPGAAQQRYWVTEAGQPSALAVLFKQLAGTDPACSEALSIGHRSIAVVRQSESVLWCRFADLCEHPLSALDFIALGDRFSAILIGEVPNLSAAPREGRIARGTEDGVERVAAGDRQLPELSVHDDSVRRFIALVDECYDRRIPLYLEAAVPLDELYTEGYLAFPFRRTLSRLREMQLQRFGECIE</sequence>
<evidence type="ECO:0000256" key="1">
    <source>
        <dbReference type="ARBA" id="ARBA00022741"/>
    </source>
</evidence>
<dbReference type="InterPro" id="IPR027417">
    <property type="entry name" value="P-loop_NTPase"/>
</dbReference>
<reference evidence="3 4" key="1">
    <citation type="submission" date="2020-08" db="EMBL/GenBank/DDBJ databases">
        <title>A Genomic Blueprint of the Chicken Gut Microbiome.</title>
        <authorList>
            <person name="Gilroy R."/>
            <person name="Ravi A."/>
            <person name="Getino M."/>
            <person name="Pursley I."/>
            <person name="Horton D.L."/>
            <person name="Alikhan N.-F."/>
            <person name="Baker D."/>
            <person name="Gharbi K."/>
            <person name="Hall N."/>
            <person name="Watson M."/>
            <person name="Adriaenssens E.M."/>
            <person name="Foster-Nyarko E."/>
            <person name="Jarju S."/>
            <person name="Secka A."/>
            <person name="Antonio M."/>
            <person name="Oren A."/>
            <person name="Chaudhuri R."/>
            <person name="La Ragione R.M."/>
            <person name="Hildebrand F."/>
            <person name="Pallen M.J."/>
        </authorList>
    </citation>
    <scope>NUCLEOTIDE SEQUENCE [LARGE SCALE GENOMIC DNA]</scope>
    <source>
        <strain evidence="3 4">Sa2CUA2</strain>
    </source>
</reference>
<name>A0ABR8TPG8_9PSED</name>
<evidence type="ECO:0000313" key="4">
    <source>
        <dbReference type="Proteomes" id="UP000611945"/>
    </source>
</evidence>
<accession>A0ABR8TPG8</accession>
<comment type="caution">
    <text evidence="3">The sequence shown here is derived from an EMBL/GenBank/DDBJ whole genome shotgun (WGS) entry which is preliminary data.</text>
</comment>
<keyword evidence="2" id="KW-0067">ATP-binding</keyword>
<dbReference type="Gene3D" id="3.40.50.300">
    <property type="entry name" value="P-loop containing nucleotide triphosphate hydrolases"/>
    <property type="match status" value="1"/>
</dbReference>